<evidence type="ECO:0000313" key="3">
    <source>
        <dbReference type="Proteomes" id="UP000282654"/>
    </source>
</evidence>
<dbReference type="AlphaFoldDB" id="A0A3N5AWT6"/>
<keyword evidence="3" id="KW-1185">Reference proteome</keyword>
<feature type="transmembrane region" description="Helical" evidence="1">
    <location>
        <begin position="30"/>
        <end position="49"/>
    </location>
</feature>
<feature type="transmembrane region" description="Helical" evidence="1">
    <location>
        <begin position="136"/>
        <end position="169"/>
    </location>
</feature>
<dbReference type="InterPro" id="IPR014196">
    <property type="entry name" value="SpoIIM"/>
</dbReference>
<feature type="transmembrane region" description="Helical" evidence="1">
    <location>
        <begin position="189"/>
        <end position="208"/>
    </location>
</feature>
<accession>A0A3N5AWT6</accession>
<dbReference type="EMBL" id="RKRE01000001">
    <property type="protein sequence ID" value="RPF49353.1"/>
    <property type="molecule type" value="Genomic_DNA"/>
</dbReference>
<keyword evidence="1" id="KW-1133">Transmembrane helix</keyword>
<proteinExistence type="predicted"/>
<name>A0A3N5AWT6_9THEO</name>
<comment type="caution">
    <text evidence="2">The sequence shown here is derived from an EMBL/GenBank/DDBJ whole genome shotgun (WGS) entry which is preliminary data.</text>
</comment>
<dbReference type="InterPro" id="IPR002798">
    <property type="entry name" value="SpoIIM-like"/>
</dbReference>
<sequence length="220" mass="24038">MRQRYGLVLRSILTVGELRRGFWLSSLRRCWLFYFLALLVFGAGCGWGARDARQLDARDALRLEEYIAPVIVDGGRDRRSVFHRAALRNTLPLGAMYLAGLTVIGMPVVAGILLLRGYALGFTGSFLVCRKGLYGLGVLLAAVLPQNIILLVVFVVGAVASFSFSLLLLQRWFNSEVAVLPWFLRYTGLMALLAAAAVGAGLVEAYVVPGMAQMIVSLVK</sequence>
<dbReference type="Proteomes" id="UP000282654">
    <property type="component" value="Unassembled WGS sequence"/>
</dbReference>
<keyword evidence="1" id="KW-0812">Transmembrane</keyword>
<dbReference type="RefSeq" id="WP_170157643.1">
    <property type="nucleotide sequence ID" value="NZ_RKRE01000001.1"/>
</dbReference>
<reference evidence="2 3" key="1">
    <citation type="submission" date="2018-11" db="EMBL/GenBank/DDBJ databases">
        <title>Genomic Encyclopedia of Type Strains, Phase IV (KMG-IV): sequencing the most valuable type-strain genomes for metagenomic binning, comparative biology and taxonomic classification.</title>
        <authorList>
            <person name="Goeker M."/>
        </authorList>
    </citation>
    <scope>NUCLEOTIDE SEQUENCE [LARGE SCALE GENOMIC DNA]</scope>
    <source>
        <strain evidence="2 3">DSM 102936</strain>
    </source>
</reference>
<dbReference type="PIRSF" id="PIRSF038973">
    <property type="entry name" value="SpoIIM"/>
    <property type="match status" value="1"/>
</dbReference>
<feature type="transmembrane region" description="Helical" evidence="1">
    <location>
        <begin position="95"/>
        <end position="115"/>
    </location>
</feature>
<evidence type="ECO:0000313" key="2">
    <source>
        <dbReference type="EMBL" id="RPF49353.1"/>
    </source>
</evidence>
<dbReference type="Pfam" id="PF01944">
    <property type="entry name" value="SpoIIM"/>
    <property type="match status" value="1"/>
</dbReference>
<organism evidence="2 3">
    <name type="scientific">Thermodesulfitimonas autotrophica</name>
    <dbReference type="NCBI Taxonomy" id="1894989"/>
    <lineage>
        <taxon>Bacteria</taxon>
        <taxon>Bacillati</taxon>
        <taxon>Bacillota</taxon>
        <taxon>Clostridia</taxon>
        <taxon>Thermoanaerobacterales</taxon>
        <taxon>Thermoanaerobacteraceae</taxon>
        <taxon>Thermodesulfitimonas</taxon>
    </lineage>
</organism>
<keyword evidence="1" id="KW-0472">Membrane</keyword>
<evidence type="ECO:0000256" key="1">
    <source>
        <dbReference type="SAM" id="Phobius"/>
    </source>
</evidence>
<gene>
    <name evidence="2" type="ORF">EDD75_0161</name>
</gene>
<protein>
    <submittedName>
        <fullName evidence="2">Stage II sporulation protein M</fullName>
    </submittedName>
</protein>
<dbReference type="NCBIfam" id="TIGR02831">
    <property type="entry name" value="spo_II_M"/>
    <property type="match status" value="1"/>
</dbReference>